<dbReference type="InterPro" id="IPR020845">
    <property type="entry name" value="AMP-binding_CS"/>
</dbReference>
<comment type="catalytic activity">
    <reaction evidence="3">
        <text>3-(methylsulfanyl)propanoate + ATP + CoA = 3-(methylsulfanyl)propanoyl-CoA + AMP + diphosphate</text>
        <dbReference type="Rhea" id="RHEA:43052"/>
        <dbReference type="ChEBI" id="CHEBI:30616"/>
        <dbReference type="ChEBI" id="CHEBI:33019"/>
        <dbReference type="ChEBI" id="CHEBI:49016"/>
        <dbReference type="ChEBI" id="CHEBI:57287"/>
        <dbReference type="ChEBI" id="CHEBI:82815"/>
        <dbReference type="ChEBI" id="CHEBI:456215"/>
        <dbReference type="EC" id="6.2.1.44"/>
    </reaction>
    <physiologicalReaction direction="left-to-right" evidence="3">
        <dbReference type="Rhea" id="RHEA:43053"/>
    </physiologicalReaction>
</comment>
<dbReference type="PANTHER" id="PTHR43767">
    <property type="entry name" value="LONG-CHAIN-FATTY-ACID--COA LIGASE"/>
    <property type="match status" value="1"/>
</dbReference>
<dbReference type="PROSITE" id="PS00455">
    <property type="entry name" value="AMP_BINDING"/>
    <property type="match status" value="1"/>
</dbReference>
<organism evidence="8 9">
    <name type="scientific">Sphingobium phenoxybenzoativorans</name>
    <dbReference type="NCBI Taxonomy" id="1592790"/>
    <lineage>
        <taxon>Bacteria</taxon>
        <taxon>Pseudomonadati</taxon>
        <taxon>Pseudomonadota</taxon>
        <taxon>Alphaproteobacteria</taxon>
        <taxon>Sphingomonadales</taxon>
        <taxon>Sphingomonadaceae</taxon>
        <taxon>Sphingobium</taxon>
    </lineage>
</organism>
<dbReference type="Gene3D" id="3.40.50.12780">
    <property type="entry name" value="N-terminal domain of ligase-like"/>
    <property type="match status" value="1"/>
</dbReference>
<dbReference type="SUPFAM" id="SSF56801">
    <property type="entry name" value="Acetyl-CoA synthetase-like"/>
    <property type="match status" value="1"/>
</dbReference>
<sequence length="513" mass="56502">MINVRDAMRSAARANRNRLAVVSGGRSLTFGEAWDRGCRFANAMIALGLKPGDRIAVLEDNCIESSDFFLGTAAANFVRVPLYMRNSSESHAKMIAQTGCRAVVVDEQHKHQVQDLVSVVPSLEHIVVRGADYEDWLASHDATDPDPAVDLDDYYIIRHSAGTTGSPKGMAFTHRAWMFTERDWTYRLPPIELGDACTHVAPISHGSGYLFVPIWLSGGYNILEPRFDVERFVGLLSEHGGYTFAVPTIVSDIVAHAKSHALPDMAKLKAMAIAGAPMREQTARNAYALFGNALHQFFGQTEAVPATWMTAREWFGEVPGSDPMRSVGRIMPFARVEIRDDDNRPLPLGETGEIALQVDGQMEGIWGEPEMTAQRLVDGWVLSGDVGYIDENNFLYLVDRKDDMIISGGFNIWPAELEIVISAHPAVREVAVVAAPHERWGETPAAIVVLHEGQSLSEQEVIALCAEKLGGYKKPSVVLIKHELLPRTPAGKIPRKQLREGFWEKAAERIGGA</sequence>
<keyword evidence="2" id="KW-0436">Ligase</keyword>
<evidence type="ECO:0000259" key="7">
    <source>
        <dbReference type="Pfam" id="PF13193"/>
    </source>
</evidence>
<evidence type="ECO:0000313" key="9">
    <source>
        <dbReference type="Proteomes" id="UP000681425"/>
    </source>
</evidence>
<dbReference type="AlphaFoldDB" id="A0A975Q1B7"/>
<dbReference type="InterPro" id="IPR050237">
    <property type="entry name" value="ATP-dep_AMP-bd_enzyme"/>
</dbReference>
<evidence type="ECO:0000256" key="3">
    <source>
        <dbReference type="ARBA" id="ARBA00051915"/>
    </source>
</evidence>
<dbReference type="GO" id="GO:0016878">
    <property type="term" value="F:acid-thiol ligase activity"/>
    <property type="evidence" value="ECO:0007669"/>
    <property type="project" value="UniProtKB-ARBA"/>
</dbReference>
<proteinExistence type="inferred from homology"/>
<dbReference type="EC" id="6.2.1.44" evidence="4"/>
<protein>
    <recommendedName>
        <fullName evidence="5">3-methylmercaptopropionyl-CoA ligase</fullName>
        <ecNumber evidence="4">6.2.1.44</ecNumber>
    </recommendedName>
</protein>
<keyword evidence="9" id="KW-1185">Reference proteome</keyword>
<dbReference type="Pfam" id="PF13193">
    <property type="entry name" value="AMP-binding_C"/>
    <property type="match status" value="1"/>
</dbReference>
<evidence type="ECO:0000256" key="5">
    <source>
        <dbReference type="ARBA" id="ARBA00067668"/>
    </source>
</evidence>
<dbReference type="KEGG" id="spph:KFK14_23070"/>
<reference evidence="8" key="1">
    <citation type="submission" date="2021-04" db="EMBL/GenBank/DDBJ databases">
        <title>Isolation of p-tert-butylphenol degrading bacteria Sphingobium phenoxybenzoativorans Tas13 from active sludge.</title>
        <authorList>
            <person name="Li Y."/>
        </authorList>
    </citation>
    <scope>NUCLEOTIDE SEQUENCE</scope>
    <source>
        <strain evidence="8">Tas13</strain>
    </source>
</reference>
<name>A0A975Q1B7_9SPHN</name>
<gene>
    <name evidence="8" type="ORF">KFK14_23070</name>
</gene>
<dbReference type="InterPro" id="IPR000873">
    <property type="entry name" value="AMP-dep_synth/lig_dom"/>
</dbReference>
<dbReference type="Proteomes" id="UP000681425">
    <property type="component" value="Chromosome"/>
</dbReference>
<evidence type="ECO:0000259" key="6">
    <source>
        <dbReference type="Pfam" id="PF00501"/>
    </source>
</evidence>
<evidence type="ECO:0000313" key="8">
    <source>
        <dbReference type="EMBL" id="QUT05785.1"/>
    </source>
</evidence>
<dbReference type="InterPro" id="IPR042099">
    <property type="entry name" value="ANL_N_sf"/>
</dbReference>
<evidence type="ECO:0000256" key="2">
    <source>
        <dbReference type="ARBA" id="ARBA00022598"/>
    </source>
</evidence>
<feature type="domain" description="AMP-dependent synthetase/ligase" evidence="6">
    <location>
        <begin position="10"/>
        <end position="366"/>
    </location>
</feature>
<dbReference type="InterPro" id="IPR025110">
    <property type="entry name" value="AMP-bd_C"/>
</dbReference>
<dbReference type="InterPro" id="IPR045851">
    <property type="entry name" value="AMP-bd_C_sf"/>
</dbReference>
<comment type="similarity">
    <text evidence="1">Belongs to the ATP-dependent AMP-binding enzyme family.</text>
</comment>
<dbReference type="EMBL" id="CP073910">
    <property type="protein sequence ID" value="QUT05785.1"/>
    <property type="molecule type" value="Genomic_DNA"/>
</dbReference>
<evidence type="ECO:0000256" key="1">
    <source>
        <dbReference type="ARBA" id="ARBA00006432"/>
    </source>
</evidence>
<dbReference type="Gene3D" id="3.30.300.30">
    <property type="match status" value="1"/>
</dbReference>
<evidence type="ECO:0000256" key="4">
    <source>
        <dbReference type="ARBA" id="ARBA00066616"/>
    </source>
</evidence>
<feature type="domain" description="AMP-binding enzyme C-terminal" evidence="7">
    <location>
        <begin position="416"/>
        <end position="492"/>
    </location>
</feature>
<dbReference type="Pfam" id="PF00501">
    <property type="entry name" value="AMP-binding"/>
    <property type="match status" value="1"/>
</dbReference>
<accession>A0A975Q1B7</accession>
<dbReference type="FunFam" id="3.30.300.30:FF:000008">
    <property type="entry name" value="2,3-dihydroxybenzoate-AMP ligase"/>
    <property type="match status" value="1"/>
</dbReference>
<dbReference type="PANTHER" id="PTHR43767:SF1">
    <property type="entry name" value="NONRIBOSOMAL PEPTIDE SYNTHASE PES1 (EUROFUNG)-RELATED"/>
    <property type="match status" value="1"/>
</dbReference>